<organism evidence="3 4">
    <name type="scientific">Orchesella dallaii</name>
    <dbReference type="NCBI Taxonomy" id="48710"/>
    <lineage>
        <taxon>Eukaryota</taxon>
        <taxon>Metazoa</taxon>
        <taxon>Ecdysozoa</taxon>
        <taxon>Arthropoda</taxon>
        <taxon>Hexapoda</taxon>
        <taxon>Collembola</taxon>
        <taxon>Entomobryomorpha</taxon>
        <taxon>Entomobryoidea</taxon>
        <taxon>Orchesellidae</taxon>
        <taxon>Orchesellinae</taxon>
        <taxon>Orchesella</taxon>
    </lineage>
</organism>
<dbReference type="Proteomes" id="UP001642540">
    <property type="component" value="Unassembled WGS sequence"/>
</dbReference>
<evidence type="ECO:0000256" key="1">
    <source>
        <dbReference type="SAM" id="MobiDB-lite"/>
    </source>
</evidence>
<dbReference type="InterPro" id="IPR000008">
    <property type="entry name" value="C2_dom"/>
</dbReference>
<evidence type="ECO:0000259" key="2">
    <source>
        <dbReference type="PROSITE" id="PS50004"/>
    </source>
</evidence>
<protein>
    <recommendedName>
        <fullName evidence="2">C2 domain-containing protein</fullName>
    </recommendedName>
</protein>
<feature type="domain" description="C2" evidence="2">
    <location>
        <begin position="1"/>
        <end position="136"/>
    </location>
</feature>
<dbReference type="EMBL" id="CAXLJM020000072">
    <property type="protein sequence ID" value="CAL8127570.1"/>
    <property type="molecule type" value="Genomic_DNA"/>
</dbReference>
<feature type="region of interest" description="Disordered" evidence="1">
    <location>
        <begin position="59"/>
        <end position="81"/>
    </location>
</feature>
<name>A0ABP1RGI5_9HEXA</name>
<feature type="domain" description="C2" evidence="2">
    <location>
        <begin position="154"/>
        <end position="277"/>
    </location>
</feature>
<feature type="compositionally biased region" description="Polar residues" evidence="1">
    <location>
        <begin position="59"/>
        <end position="73"/>
    </location>
</feature>
<keyword evidence="4" id="KW-1185">Reference proteome</keyword>
<accession>A0ABP1RGI5</accession>
<dbReference type="PANTHER" id="PTHR10857:SF106">
    <property type="entry name" value="C2 DOMAIN-CONTAINING PROTEIN"/>
    <property type="match status" value="1"/>
</dbReference>
<sequence>MGNISNRLGWKSKFLEGKIKWLCIKTKYIKRDFNQDSVNYRNLLQGSFNTDDPYYIVSHSENGGKTKSKIGQSDTKRRENNPDWKNEYVVMFDRNKKQYLHFHVLDKDKFKKDRSLGQVWLNLADYVDKGELATINLDTEGYLIVSSAVSSRVGSGRLNIPPKDHVPQTLQFTLSANHLTSKDGIGFIHMKGDPYVIVHSIDDPNETKLKEVGRTNTISSTNNPVWDEVLRFKYDPSMDQRIRFSVYDDDMFRHDAIDKVWMEVNDYVAKGYNYTLLLPKGGTITVTKL</sequence>
<reference evidence="3 4" key="1">
    <citation type="submission" date="2024-08" db="EMBL/GenBank/DDBJ databases">
        <authorList>
            <person name="Cucini C."/>
            <person name="Frati F."/>
        </authorList>
    </citation>
    <scope>NUCLEOTIDE SEQUENCE [LARGE SCALE GENOMIC DNA]</scope>
</reference>
<dbReference type="CDD" id="cd00030">
    <property type="entry name" value="C2"/>
    <property type="match status" value="2"/>
</dbReference>
<gene>
    <name evidence="3" type="ORF">ODALV1_LOCUS21899</name>
</gene>
<dbReference type="PANTHER" id="PTHR10857">
    <property type="entry name" value="COPINE"/>
    <property type="match status" value="1"/>
</dbReference>
<comment type="caution">
    <text evidence="3">The sequence shown here is derived from an EMBL/GenBank/DDBJ whole genome shotgun (WGS) entry which is preliminary data.</text>
</comment>
<dbReference type="PROSITE" id="PS50004">
    <property type="entry name" value="C2"/>
    <property type="match status" value="2"/>
</dbReference>
<dbReference type="Pfam" id="PF00168">
    <property type="entry name" value="C2"/>
    <property type="match status" value="2"/>
</dbReference>
<dbReference type="SUPFAM" id="SSF49562">
    <property type="entry name" value="C2 domain (Calcium/lipid-binding domain, CaLB)"/>
    <property type="match status" value="2"/>
</dbReference>
<dbReference type="InterPro" id="IPR045052">
    <property type="entry name" value="Copine"/>
</dbReference>
<dbReference type="InterPro" id="IPR035892">
    <property type="entry name" value="C2_domain_sf"/>
</dbReference>
<evidence type="ECO:0000313" key="3">
    <source>
        <dbReference type="EMBL" id="CAL8127570.1"/>
    </source>
</evidence>
<dbReference type="SMART" id="SM00239">
    <property type="entry name" value="C2"/>
    <property type="match status" value="2"/>
</dbReference>
<dbReference type="Gene3D" id="2.60.40.150">
    <property type="entry name" value="C2 domain"/>
    <property type="match status" value="2"/>
</dbReference>
<evidence type="ECO:0000313" key="4">
    <source>
        <dbReference type="Proteomes" id="UP001642540"/>
    </source>
</evidence>
<proteinExistence type="predicted"/>